<dbReference type="EMBL" id="GL732617">
    <property type="protein sequence ID" value="EFX70804.1"/>
    <property type="molecule type" value="Genomic_DNA"/>
</dbReference>
<name>E9HBV9_DAPPU</name>
<proteinExistence type="predicted"/>
<protein>
    <submittedName>
        <fullName evidence="2">Uncharacterized protein</fullName>
    </submittedName>
</protein>
<accession>E9HBV9</accession>
<dbReference type="KEGG" id="dpx:DAPPUDRAFT_309293"/>
<dbReference type="InParanoid" id="E9HBV9"/>
<dbReference type="OrthoDB" id="6358162at2759"/>
<gene>
    <name evidence="2" type="ORF">DAPPUDRAFT_309293</name>
</gene>
<evidence type="ECO:0000313" key="2">
    <source>
        <dbReference type="EMBL" id="EFX70804.1"/>
    </source>
</evidence>
<keyword evidence="3" id="KW-1185">Reference proteome</keyword>
<feature type="region of interest" description="Disordered" evidence="1">
    <location>
        <begin position="131"/>
        <end position="153"/>
    </location>
</feature>
<dbReference type="Proteomes" id="UP000000305">
    <property type="component" value="Unassembled WGS sequence"/>
</dbReference>
<dbReference type="HOGENOM" id="CLU_1246510_0_0_1"/>
<organism evidence="2 3">
    <name type="scientific">Daphnia pulex</name>
    <name type="common">Water flea</name>
    <dbReference type="NCBI Taxonomy" id="6669"/>
    <lineage>
        <taxon>Eukaryota</taxon>
        <taxon>Metazoa</taxon>
        <taxon>Ecdysozoa</taxon>
        <taxon>Arthropoda</taxon>
        <taxon>Crustacea</taxon>
        <taxon>Branchiopoda</taxon>
        <taxon>Diplostraca</taxon>
        <taxon>Cladocera</taxon>
        <taxon>Anomopoda</taxon>
        <taxon>Daphniidae</taxon>
        <taxon>Daphnia</taxon>
    </lineage>
</organism>
<evidence type="ECO:0000256" key="1">
    <source>
        <dbReference type="SAM" id="MobiDB-lite"/>
    </source>
</evidence>
<sequence>MEEDISKSLKSALEDALTEDEAIENNWTFVLTENVSLTKNNGADMSDNYSEQGSDSGSSIVVIDSPVLPSCDLHPVLGDTVNQQLLKNVEGQSEGFDLSDNISCSSHQSSNNGFLKECSPYEEIEQPDTWDCDYEADQPDGEESKTSNNSLANSQLLVEDIEALVVPTENDVETNTNLEFVQNEKTILKEFLVAENSPLTNDVTCQEDQTDIGNLEESRPLD</sequence>
<evidence type="ECO:0000313" key="3">
    <source>
        <dbReference type="Proteomes" id="UP000000305"/>
    </source>
</evidence>
<dbReference type="AlphaFoldDB" id="E9HBV9"/>
<feature type="compositionally biased region" description="Acidic residues" evidence="1">
    <location>
        <begin position="131"/>
        <end position="141"/>
    </location>
</feature>
<reference evidence="2 3" key="1">
    <citation type="journal article" date="2011" name="Science">
        <title>The ecoresponsive genome of Daphnia pulex.</title>
        <authorList>
            <person name="Colbourne J.K."/>
            <person name="Pfrender M.E."/>
            <person name="Gilbert D."/>
            <person name="Thomas W.K."/>
            <person name="Tucker A."/>
            <person name="Oakley T.H."/>
            <person name="Tokishita S."/>
            <person name="Aerts A."/>
            <person name="Arnold G.J."/>
            <person name="Basu M.K."/>
            <person name="Bauer D.J."/>
            <person name="Caceres C.E."/>
            <person name="Carmel L."/>
            <person name="Casola C."/>
            <person name="Choi J.H."/>
            <person name="Detter J.C."/>
            <person name="Dong Q."/>
            <person name="Dusheyko S."/>
            <person name="Eads B.D."/>
            <person name="Frohlich T."/>
            <person name="Geiler-Samerotte K.A."/>
            <person name="Gerlach D."/>
            <person name="Hatcher P."/>
            <person name="Jogdeo S."/>
            <person name="Krijgsveld J."/>
            <person name="Kriventseva E.V."/>
            <person name="Kultz D."/>
            <person name="Laforsch C."/>
            <person name="Lindquist E."/>
            <person name="Lopez J."/>
            <person name="Manak J.R."/>
            <person name="Muller J."/>
            <person name="Pangilinan J."/>
            <person name="Patwardhan R.P."/>
            <person name="Pitluck S."/>
            <person name="Pritham E.J."/>
            <person name="Rechtsteiner A."/>
            <person name="Rho M."/>
            <person name="Rogozin I.B."/>
            <person name="Sakarya O."/>
            <person name="Salamov A."/>
            <person name="Schaack S."/>
            <person name="Shapiro H."/>
            <person name="Shiga Y."/>
            <person name="Skalitzky C."/>
            <person name="Smith Z."/>
            <person name="Souvorov A."/>
            <person name="Sung W."/>
            <person name="Tang Z."/>
            <person name="Tsuchiya D."/>
            <person name="Tu H."/>
            <person name="Vos H."/>
            <person name="Wang M."/>
            <person name="Wolf Y.I."/>
            <person name="Yamagata H."/>
            <person name="Yamada T."/>
            <person name="Ye Y."/>
            <person name="Shaw J.R."/>
            <person name="Andrews J."/>
            <person name="Crease T.J."/>
            <person name="Tang H."/>
            <person name="Lucas S.M."/>
            <person name="Robertson H.M."/>
            <person name="Bork P."/>
            <person name="Koonin E.V."/>
            <person name="Zdobnov E.M."/>
            <person name="Grigoriev I.V."/>
            <person name="Lynch M."/>
            <person name="Boore J.L."/>
        </authorList>
    </citation>
    <scope>NUCLEOTIDE SEQUENCE [LARGE SCALE GENOMIC DNA]</scope>
</reference>